<comment type="caution">
    <text evidence="2">The sequence shown here is derived from an EMBL/GenBank/DDBJ whole genome shotgun (WGS) entry which is preliminary data.</text>
</comment>
<reference evidence="2 3" key="1">
    <citation type="submission" date="2014-11" db="EMBL/GenBank/DDBJ databases">
        <title>Genome sequence and analysis of novel Kurthia sp.</title>
        <authorList>
            <person name="Lawson J.N."/>
            <person name="Gonzalez J.E."/>
            <person name="Rinauldi L."/>
            <person name="Xuan Z."/>
            <person name="Firman A."/>
            <person name="Shaddox L."/>
            <person name="Trudeau A."/>
            <person name="Shah S."/>
            <person name="Reiman D."/>
        </authorList>
    </citation>
    <scope>NUCLEOTIDE SEQUENCE [LARGE SCALE GENOMIC DNA]</scope>
    <source>
        <strain evidence="2 3">3B1D</strain>
    </source>
</reference>
<keyword evidence="3" id="KW-1185">Reference proteome</keyword>
<feature type="signal peptide" evidence="1">
    <location>
        <begin position="1"/>
        <end position="18"/>
    </location>
</feature>
<sequence>MKKMVILMLGLIMLAACSQKNVSYEGTPLKIAVIGEIPEYDNDRVTFEEISLEKFKEDSAHIAKNYNAVMITPLAFDKASKDTYSAVYHKANMPIIFFDSKKRHYPFVEKGMSYASASSDSFNDGSHTTLYVSDAKTNEEEIWTFLLENDDDLPALYTSIFEKIEAL</sequence>
<dbReference type="Proteomes" id="UP000288623">
    <property type="component" value="Unassembled WGS sequence"/>
</dbReference>
<evidence type="ECO:0000256" key="1">
    <source>
        <dbReference type="SAM" id="SignalP"/>
    </source>
</evidence>
<dbReference type="PROSITE" id="PS51257">
    <property type="entry name" value="PROKAR_LIPOPROTEIN"/>
    <property type="match status" value="1"/>
</dbReference>
<keyword evidence="1" id="KW-0732">Signal</keyword>
<feature type="chain" id="PRO_5038881872" description="Amino acid oxidase" evidence="1">
    <location>
        <begin position="19"/>
        <end position="167"/>
    </location>
</feature>
<accession>A0A433RXM1</accession>
<dbReference type="AlphaFoldDB" id="A0A433RXM1"/>
<dbReference type="EMBL" id="JTFC01000008">
    <property type="protein sequence ID" value="RUS58032.1"/>
    <property type="molecule type" value="Genomic_DNA"/>
</dbReference>
<protein>
    <recommendedName>
        <fullName evidence="4">Amino acid oxidase</fullName>
    </recommendedName>
</protein>
<evidence type="ECO:0000313" key="3">
    <source>
        <dbReference type="Proteomes" id="UP000288623"/>
    </source>
</evidence>
<dbReference type="OrthoDB" id="2454533at2"/>
<name>A0A433RXM1_9BACL</name>
<evidence type="ECO:0000313" key="2">
    <source>
        <dbReference type="EMBL" id="RUS58032.1"/>
    </source>
</evidence>
<dbReference type="RefSeq" id="WP_126989367.1">
    <property type="nucleotide sequence ID" value="NZ_JTFC01000008.1"/>
</dbReference>
<evidence type="ECO:0008006" key="4">
    <source>
        <dbReference type="Google" id="ProtNLM"/>
    </source>
</evidence>
<proteinExistence type="predicted"/>
<organism evidence="2 3">
    <name type="scientific">Candidatus Kurthia intestinigallinarum</name>
    <dbReference type="NCBI Taxonomy" id="1562256"/>
    <lineage>
        <taxon>Bacteria</taxon>
        <taxon>Bacillati</taxon>
        <taxon>Bacillota</taxon>
        <taxon>Bacilli</taxon>
        <taxon>Bacillales</taxon>
        <taxon>Caryophanaceae</taxon>
        <taxon>Kurthia</taxon>
    </lineage>
</organism>
<gene>
    <name evidence="2" type="ORF">QI30_02455</name>
</gene>